<dbReference type="EMBL" id="LN890967">
    <property type="protein sequence ID" value="CUS13776.1"/>
    <property type="molecule type" value="Genomic_DNA"/>
</dbReference>
<dbReference type="Pfam" id="PF10277">
    <property type="entry name" value="Frag1"/>
    <property type="match status" value="1"/>
</dbReference>
<evidence type="ECO:0000256" key="4">
    <source>
        <dbReference type="ARBA" id="ARBA00023136"/>
    </source>
</evidence>
<feature type="transmembrane region" description="Helical" evidence="6">
    <location>
        <begin position="117"/>
        <end position="136"/>
    </location>
</feature>
<feature type="region of interest" description="Disordered" evidence="5">
    <location>
        <begin position="248"/>
        <end position="282"/>
    </location>
</feature>
<dbReference type="AlphaFoldDB" id="A0A292Q1T8"/>
<evidence type="ECO:0000313" key="9">
    <source>
        <dbReference type="Proteomes" id="UP001412239"/>
    </source>
</evidence>
<evidence type="ECO:0000256" key="5">
    <source>
        <dbReference type="SAM" id="MobiDB-lite"/>
    </source>
</evidence>
<proteinExistence type="predicted"/>
<accession>A0A292Q1T8</accession>
<name>A0A292Q1T8_9PEZI</name>
<dbReference type="PANTHER" id="PTHR21324">
    <property type="entry name" value="FASTING-INDUCIBLE INTEGRAL MEMBRANE PROTEIN TM6P1-RELATED"/>
    <property type="match status" value="1"/>
</dbReference>
<feature type="transmembrane region" description="Helical" evidence="6">
    <location>
        <begin position="189"/>
        <end position="206"/>
    </location>
</feature>
<feature type="compositionally biased region" description="Polar residues" evidence="5">
    <location>
        <begin position="255"/>
        <end position="282"/>
    </location>
</feature>
<dbReference type="PANTHER" id="PTHR21324:SF2">
    <property type="entry name" value="EG:22E5.9 PROTEIN"/>
    <property type="match status" value="1"/>
</dbReference>
<feature type="transmembrane region" description="Helical" evidence="6">
    <location>
        <begin position="29"/>
        <end position="53"/>
    </location>
</feature>
<dbReference type="InterPro" id="IPR050911">
    <property type="entry name" value="DRAM/TMEM150_Autophagy_Mod"/>
</dbReference>
<keyword evidence="2 6" id="KW-0812">Transmembrane</keyword>
<gene>
    <name evidence="8" type="ORF">GSTUAT00002137001</name>
</gene>
<dbReference type="Proteomes" id="UP001412239">
    <property type="component" value="Unassembled WGS sequence"/>
</dbReference>
<dbReference type="InterPro" id="IPR019402">
    <property type="entry name" value="CWH43_N"/>
</dbReference>
<feature type="transmembrane region" description="Helical" evidence="6">
    <location>
        <begin position="212"/>
        <end position="233"/>
    </location>
</feature>
<keyword evidence="9" id="KW-1185">Reference proteome</keyword>
<feature type="transmembrane region" description="Helical" evidence="6">
    <location>
        <begin position="82"/>
        <end position="101"/>
    </location>
</feature>
<comment type="subcellular location">
    <subcellularLocation>
        <location evidence="1">Endomembrane system</location>
        <topology evidence="1">Multi-pass membrane protein</topology>
    </subcellularLocation>
</comment>
<evidence type="ECO:0000256" key="6">
    <source>
        <dbReference type="SAM" id="Phobius"/>
    </source>
</evidence>
<reference evidence="8" key="1">
    <citation type="submission" date="2015-10" db="EMBL/GenBank/DDBJ databases">
        <authorList>
            <person name="Regsiter A."/>
            <person name="william w."/>
        </authorList>
    </citation>
    <scope>NUCLEOTIDE SEQUENCE</scope>
    <source>
        <strain evidence="8">Montdore</strain>
    </source>
</reference>
<evidence type="ECO:0000256" key="3">
    <source>
        <dbReference type="ARBA" id="ARBA00022989"/>
    </source>
</evidence>
<evidence type="ECO:0000256" key="1">
    <source>
        <dbReference type="ARBA" id="ARBA00004127"/>
    </source>
</evidence>
<keyword evidence="3 6" id="KW-1133">Transmembrane helix</keyword>
<dbReference type="GO" id="GO:0005886">
    <property type="term" value="C:plasma membrane"/>
    <property type="evidence" value="ECO:0007669"/>
    <property type="project" value="TreeGrafter"/>
</dbReference>
<evidence type="ECO:0000256" key="2">
    <source>
        <dbReference type="ARBA" id="ARBA00022692"/>
    </source>
</evidence>
<feature type="domain" description="CWH43-like N-terminal" evidence="7">
    <location>
        <begin position="29"/>
        <end position="237"/>
    </location>
</feature>
<protein>
    <recommendedName>
        <fullName evidence="7">CWH43-like N-terminal domain-containing protein</fullName>
    </recommendedName>
</protein>
<dbReference type="GO" id="GO:0012505">
    <property type="term" value="C:endomembrane system"/>
    <property type="evidence" value="ECO:0007669"/>
    <property type="project" value="UniProtKB-SubCell"/>
</dbReference>
<sequence>MDHNSDASSMAAVTRKESRLERAKKRFPYWIMPLICAGVWFSMLWAMMITWLAQGKPIYPSMNRDQTIAYISDIGANVLKPLFVTGCAIAAVGFVFSLAFMRRNHALRSRLESTMDWLALATGSLGAVSLILLSVFDTQRHSSLHKLFLFLFMLGVVLSAVFTTVEYWRLGRTYVEHPILRKSYWTKTGIIIIEVGLSIAFGTTMYKRKSNAAAVLEWLVAFFFTFYVISFFYDLRPKARTKEEIQREARREMQRISTGQSLNPHRGPQSQTHNNMSRIPDF</sequence>
<keyword evidence="4 6" id="KW-0472">Membrane</keyword>
<evidence type="ECO:0000259" key="7">
    <source>
        <dbReference type="Pfam" id="PF10277"/>
    </source>
</evidence>
<organism evidence="8 9">
    <name type="scientific">Tuber aestivum</name>
    <name type="common">summer truffle</name>
    <dbReference type="NCBI Taxonomy" id="59557"/>
    <lineage>
        <taxon>Eukaryota</taxon>
        <taxon>Fungi</taxon>
        <taxon>Dikarya</taxon>
        <taxon>Ascomycota</taxon>
        <taxon>Pezizomycotina</taxon>
        <taxon>Pezizomycetes</taxon>
        <taxon>Pezizales</taxon>
        <taxon>Tuberaceae</taxon>
        <taxon>Tuber</taxon>
    </lineage>
</organism>
<feature type="transmembrane region" description="Helical" evidence="6">
    <location>
        <begin position="148"/>
        <end position="168"/>
    </location>
</feature>
<evidence type="ECO:0000313" key="8">
    <source>
        <dbReference type="EMBL" id="CUS13776.1"/>
    </source>
</evidence>